<dbReference type="eggNOG" id="COG1165">
    <property type="taxonomic scope" value="Bacteria"/>
</dbReference>
<dbReference type="Pfam" id="PF02776">
    <property type="entry name" value="TPP_enzyme_N"/>
    <property type="match status" value="1"/>
</dbReference>
<dbReference type="InterPro" id="IPR004433">
    <property type="entry name" value="MenaQ_synth_MenD"/>
</dbReference>
<dbReference type="GO" id="GO:0009234">
    <property type="term" value="P:menaquinone biosynthetic process"/>
    <property type="evidence" value="ECO:0007669"/>
    <property type="project" value="InterPro"/>
</dbReference>
<dbReference type="GO" id="GO:0030976">
    <property type="term" value="F:thiamine pyrophosphate binding"/>
    <property type="evidence" value="ECO:0007669"/>
    <property type="project" value="InterPro"/>
</dbReference>
<accession>E6UK55</accession>
<dbReference type="Gene3D" id="3.40.50.970">
    <property type="match status" value="2"/>
</dbReference>
<dbReference type="AlphaFoldDB" id="E6UK55"/>
<dbReference type="RefSeq" id="WP_013483600.1">
    <property type="nucleotide sequence ID" value="NC_014824.1"/>
</dbReference>
<dbReference type="PANTHER" id="PTHR42916:SF1">
    <property type="entry name" value="PROTEIN PHYLLO, CHLOROPLASTIC"/>
    <property type="match status" value="1"/>
</dbReference>
<organism evidence="8 9">
    <name type="scientific">Ruminococcus albus (strain ATCC 27210 / DSM 20455 / JCM 14654 / NCDO 2250 / 7)</name>
    <dbReference type="NCBI Taxonomy" id="697329"/>
    <lineage>
        <taxon>Bacteria</taxon>
        <taxon>Bacillati</taxon>
        <taxon>Bacillota</taxon>
        <taxon>Clostridia</taxon>
        <taxon>Eubacteriales</taxon>
        <taxon>Oscillospiraceae</taxon>
        <taxon>Ruminococcus</taxon>
    </lineage>
</organism>
<evidence type="ECO:0000259" key="6">
    <source>
        <dbReference type="Pfam" id="PF02775"/>
    </source>
</evidence>
<dbReference type="GO" id="GO:0046872">
    <property type="term" value="F:metal ion binding"/>
    <property type="evidence" value="ECO:0007669"/>
    <property type="project" value="UniProtKB-KW"/>
</dbReference>
<dbReference type="OrthoDB" id="9791859at2"/>
<evidence type="ECO:0000256" key="5">
    <source>
        <dbReference type="ARBA" id="ARBA00023211"/>
    </source>
</evidence>
<dbReference type="GO" id="GO:0070204">
    <property type="term" value="F:2-succinyl-5-enolpyruvyl-6-hydroxy-3-cyclohexene-1-carboxylic-acid synthase activity"/>
    <property type="evidence" value="ECO:0007669"/>
    <property type="project" value="InterPro"/>
</dbReference>
<keyword evidence="1" id="KW-0808">Transferase</keyword>
<name>E6UK55_RUMA7</name>
<keyword evidence="2" id="KW-0479">Metal-binding</keyword>
<evidence type="ECO:0000313" key="8">
    <source>
        <dbReference type="EMBL" id="ADU24051.1"/>
    </source>
</evidence>
<dbReference type="PIRSF" id="PIRSF004983">
    <property type="entry name" value="MenD"/>
    <property type="match status" value="1"/>
</dbReference>
<evidence type="ECO:0000256" key="3">
    <source>
        <dbReference type="ARBA" id="ARBA00022842"/>
    </source>
</evidence>
<dbReference type="CDD" id="cd07037">
    <property type="entry name" value="TPP_PYR_MenD"/>
    <property type="match status" value="1"/>
</dbReference>
<evidence type="ECO:0000313" key="9">
    <source>
        <dbReference type="Proteomes" id="UP000006919"/>
    </source>
</evidence>
<keyword evidence="3" id="KW-0460">Magnesium</keyword>
<dbReference type="Pfam" id="PF02775">
    <property type="entry name" value="TPP_enzyme_C"/>
    <property type="match status" value="1"/>
</dbReference>
<keyword evidence="5" id="KW-0464">Manganese</keyword>
<dbReference type="InterPro" id="IPR012001">
    <property type="entry name" value="Thiamin_PyroP_enz_TPP-bd_dom"/>
</dbReference>
<evidence type="ECO:0000256" key="4">
    <source>
        <dbReference type="ARBA" id="ARBA00023052"/>
    </source>
</evidence>
<geneLocation type="plasmid" evidence="8 9">
    <name>pRUMAL01</name>
</geneLocation>
<keyword evidence="4" id="KW-0786">Thiamine pyrophosphate</keyword>
<protein>
    <submittedName>
        <fullName evidence="8">Thiamine pyrophosphate binding domain-containing protein</fullName>
    </submittedName>
</protein>
<feature type="domain" description="Thiamine pyrophosphate enzyme N-terminal TPP-binding" evidence="7">
    <location>
        <begin position="11"/>
        <end position="112"/>
    </location>
</feature>
<dbReference type="HOGENOM" id="CLU_006051_3_0_9"/>
<evidence type="ECO:0000256" key="1">
    <source>
        <dbReference type="ARBA" id="ARBA00022679"/>
    </source>
</evidence>
<reference evidence="9" key="1">
    <citation type="journal article" date="2011" name="J. Bacteriol.">
        <title>Complete genome of the cellulolytic ruminal bacterium Ruminococcus albus 7.</title>
        <authorList>
            <person name="Suen G."/>
            <person name="Stevenson D.M."/>
            <person name="Bruce D.C."/>
            <person name="Chertkov O."/>
            <person name="Copeland A."/>
            <person name="Cheng J.F."/>
            <person name="Detter C."/>
            <person name="Detter J.C."/>
            <person name="Goodwin L.A."/>
            <person name="Han C.S."/>
            <person name="Hauser L.J."/>
            <person name="Ivanova N.N."/>
            <person name="Kyrpides N.C."/>
            <person name="Land M.L."/>
            <person name="Lapidus A."/>
            <person name="Lucas S."/>
            <person name="Ovchinnikova G."/>
            <person name="Pitluck S."/>
            <person name="Tapia R."/>
            <person name="Woyke T."/>
            <person name="Boyum J."/>
            <person name="Mead D."/>
            <person name="Weimer P.J."/>
        </authorList>
    </citation>
    <scope>NUCLEOTIDE SEQUENCE [LARGE SCALE GENOMIC DNA]</scope>
    <source>
        <strain evidence="9">ATCC 27210 / DSM 20455 / JCM 14654 / NCDO 2250 / 7</strain>
        <plasmid evidence="9">pRUMAL01</plasmid>
    </source>
</reference>
<dbReference type="EMBL" id="CP002404">
    <property type="protein sequence ID" value="ADU24051.1"/>
    <property type="molecule type" value="Genomic_DNA"/>
</dbReference>
<dbReference type="KEGG" id="ral:Rumal_3610"/>
<dbReference type="Proteomes" id="UP000006919">
    <property type="component" value="Plasmid pRUMAL01"/>
</dbReference>
<proteinExistence type="predicted"/>
<evidence type="ECO:0000259" key="7">
    <source>
        <dbReference type="Pfam" id="PF02776"/>
    </source>
</evidence>
<gene>
    <name evidence="8" type="ordered locus">Rumal_3610</name>
</gene>
<dbReference type="SUPFAM" id="SSF52518">
    <property type="entry name" value="Thiamin diphosphate-binding fold (THDP-binding)"/>
    <property type="match status" value="2"/>
</dbReference>
<sequence length="579" mass="65324">MGKYSVEKSIQILIAILKANNIRKVIVSPGTTNISLVVSMVNDGSFEMYSAVDERGAAYIACGLASESGEPVVITCTGSTASRNYYPGLTEAFYRKLPILAITASQDFVRNGNLSPQFIDRTQQPKDSVLLSVQIPIVRNSADEYDATIKINRAVTELFHHGGGPVHINLASSYTNDFSVEELPSVHIINRHTYSDQKQYPKIELGKKVGIIIGNHKTFSVQLTEAIDNFCAIYDAVVIVDHSSHYWGNYRVLPTILTCQGAHNSKLFDFELLIHIGEAHGDYYTEPYMKRAKEVWRISEDGEIRDTFGVLTNLFEMTELHFFDTYNKNFQEVNPKHDQRDLFYKEINDIYDQIPELPFSNIWIAQQIIPQFPSDACLELGVSNTMRSWTFFDFKSEVYVLANTGCRGIDGAIPTLVGMSLADPEKIHFAVMGDLTFFYSFNVLGNRHIGKNLRILLVNNGCGEEFNIYSNRAYKIYDGDHEKINEFIAAGNQTGTRSKQLVKHFAEDIGMKYMTASNKEEFTQLLPEFLNTESESDSIIFEVFTDVDEENTALKLIRNIRIDTSSAIKGKIKSLLGRK</sequence>
<keyword evidence="8" id="KW-0614">Plasmid</keyword>
<evidence type="ECO:0000256" key="2">
    <source>
        <dbReference type="ARBA" id="ARBA00022723"/>
    </source>
</evidence>
<feature type="domain" description="Thiamine pyrophosphate enzyme TPP-binding" evidence="6">
    <location>
        <begin position="384"/>
        <end position="532"/>
    </location>
</feature>
<dbReference type="InterPro" id="IPR029061">
    <property type="entry name" value="THDP-binding"/>
</dbReference>
<dbReference type="Gene3D" id="3.40.50.1220">
    <property type="entry name" value="TPP-binding domain"/>
    <property type="match status" value="1"/>
</dbReference>
<dbReference type="PANTHER" id="PTHR42916">
    <property type="entry name" value="2-SUCCINYL-5-ENOLPYRUVYL-6-HYDROXY-3-CYCLOHEXENE-1-CARBOXYLATE SYNTHASE"/>
    <property type="match status" value="1"/>
</dbReference>
<dbReference type="InterPro" id="IPR011766">
    <property type="entry name" value="TPP_enzyme_TPP-bd"/>
</dbReference>